<name>P91043_CAEEL</name>
<accession>P91043</accession>
<protein>
    <submittedName>
        <fullName evidence="3">Neuropeptide-Like Protein</fullName>
    </submittedName>
</protein>
<dbReference type="Proteomes" id="UP000001940">
    <property type="component" value="Chromosome II"/>
</dbReference>
<dbReference type="GeneID" id="182559"/>
<organism evidence="3 4">
    <name type="scientific">Caenorhabditis elegans</name>
    <dbReference type="NCBI Taxonomy" id="6239"/>
    <lineage>
        <taxon>Eukaryota</taxon>
        <taxon>Metazoa</taxon>
        <taxon>Ecdysozoa</taxon>
        <taxon>Nematoda</taxon>
        <taxon>Chromadorea</taxon>
        <taxon>Rhabditida</taxon>
        <taxon>Rhabditina</taxon>
        <taxon>Rhabditomorpha</taxon>
        <taxon>Rhabditoidea</taxon>
        <taxon>Rhabditidae</taxon>
        <taxon>Peloderinae</taxon>
        <taxon>Caenorhabditis</taxon>
    </lineage>
</organism>
<dbReference type="OMA" id="FYHDIPY"/>
<keyword evidence="2" id="KW-0732">Signal</keyword>
<dbReference type="OrthoDB" id="5804763at2759"/>
<sequence length="126" mass="14470">MYCVYFCVLLSICATTSALPFYSKRELAPSLTLQRINALKDTIDQLNDINKAMRCREKANELAAKRSKRMISPSLRLSELIDPLVAGESVPTEKTQPVEENPQEIEQNPEEYDECVGFYHDIPYYF</sequence>
<dbReference type="AlphaFoldDB" id="P91043"/>
<keyword evidence="4" id="KW-1185">Reference proteome</keyword>
<dbReference type="KEGG" id="cel:CELE_C13A10.2"/>
<evidence type="ECO:0000313" key="5">
    <source>
        <dbReference type="WormBase" id="C13A10.2"/>
    </source>
</evidence>
<dbReference type="HOGENOM" id="CLU_2063558_0_0_1"/>
<evidence type="ECO:0000313" key="4">
    <source>
        <dbReference type="Proteomes" id="UP000001940"/>
    </source>
</evidence>
<dbReference type="WormBase" id="C13A10.2">
    <property type="protein sequence ID" value="CE08124"/>
    <property type="gene ID" value="WBGene00015729"/>
    <property type="gene designation" value="nssp-12"/>
</dbReference>
<dbReference type="PIR" id="G88042">
    <property type="entry name" value="G88042"/>
</dbReference>
<dbReference type="UCSC" id="C13A10.2">
    <property type="organism name" value="c. elegans"/>
</dbReference>
<reference evidence="3 4" key="1">
    <citation type="journal article" date="1998" name="Science">
        <title>Genome sequence of the nematode C. elegans: a platform for investigating biology.</title>
        <authorList>
            <consortium name="The C. elegans sequencing consortium"/>
            <person name="Sulson J.E."/>
            <person name="Waterston R."/>
        </authorList>
    </citation>
    <scope>NUCLEOTIDE SEQUENCE [LARGE SCALE GENOMIC DNA]</scope>
    <source>
        <strain evidence="3 4">Bristol N2</strain>
    </source>
</reference>
<dbReference type="Bgee" id="WBGene00015729">
    <property type="expression patterns" value="Expressed in larva and 3 other cell types or tissues"/>
</dbReference>
<dbReference type="PaxDb" id="6239-C13A10.2"/>
<dbReference type="SMR" id="P91043"/>
<feature type="region of interest" description="Disordered" evidence="1">
    <location>
        <begin position="87"/>
        <end position="110"/>
    </location>
</feature>
<feature type="chain" id="PRO_5005692408" evidence="2">
    <location>
        <begin position="19"/>
        <end position="126"/>
    </location>
</feature>
<evidence type="ECO:0000313" key="3">
    <source>
        <dbReference type="EMBL" id="CCD64340.1"/>
    </source>
</evidence>
<feature type="signal peptide" evidence="2">
    <location>
        <begin position="1"/>
        <end position="18"/>
    </location>
</feature>
<evidence type="ECO:0000256" key="2">
    <source>
        <dbReference type="SAM" id="SignalP"/>
    </source>
</evidence>
<proteinExistence type="predicted"/>
<feature type="compositionally biased region" description="Acidic residues" evidence="1">
    <location>
        <begin position="101"/>
        <end position="110"/>
    </location>
</feature>
<gene>
    <name evidence="3 5" type="primary">nssp-12</name>
    <name evidence="5" type="ORF">C13A10.2</name>
    <name evidence="3" type="ORF">CELE_C13A10.2</name>
</gene>
<dbReference type="AGR" id="WB:WBGene00015729"/>
<dbReference type="CTD" id="182559"/>
<dbReference type="DIP" id="DIP-25177N"/>
<dbReference type="InParanoid" id="P91043"/>
<dbReference type="STRING" id="6239.C13A10.2.1"/>
<dbReference type="RefSeq" id="NP_493955.1">
    <property type="nucleotide sequence ID" value="NM_061554.7"/>
</dbReference>
<dbReference type="FunCoup" id="P91043">
    <property type="interactions" value="1497"/>
</dbReference>
<dbReference type="eggNOG" id="ENOG502THS7">
    <property type="taxonomic scope" value="Eukaryota"/>
</dbReference>
<evidence type="ECO:0000256" key="1">
    <source>
        <dbReference type="SAM" id="MobiDB-lite"/>
    </source>
</evidence>
<dbReference type="EMBL" id="BX284602">
    <property type="protein sequence ID" value="CCD64340.1"/>
    <property type="molecule type" value="Genomic_DNA"/>
</dbReference>